<evidence type="ECO:0000259" key="1">
    <source>
        <dbReference type="PROSITE" id="PS51819"/>
    </source>
</evidence>
<gene>
    <name evidence="2" type="ORF">OKA05_15735</name>
</gene>
<accession>A0ABT3GKH0</accession>
<dbReference type="InterPro" id="IPR004360">
    <property type="entry name" value="Glyas_Fos-R_dOase_dom"/>
</dbReference>
<dbReference type="PROSITE" id="PS51819">
    <property type="entry name" value="VOC"/>
    <property type="match status" value="1"/>
</dbReference>
<dbReference type="RefSeq" id="WP_264488124.1">
    <property type="nucleotide sequence ID" value="NZ_JAPDDT010000006.1"/>
</dbReference>
<evidence type="ECO:0000313" key="2">
    <source>
        <dbReference type="EMBL" id="MCW1924019.1"/>
    </source>
</evidence>
<dbReference type="Proteomes" id="UP001320876">
    <property type="component" value="Unassembled WGS sequence"/>
</dbReference>
<protein>
    <submittedName>
        <fullName evidence="2">VOC family protein</fullName>
    </submittedName>
</protein>
<evidence type="ECO:0000313" key="3">
    <source>
        <dbReference type="Proteomes" id="UP001320876"/>
    </source>
</evidence>
<dbReference type="Pfam" id="PF00903">
    <property type="entry name" value="Glyoxalase"/>
    <property type="match status" value="1"/>
</dbReference>
<dbReference type="InterPro" id="IPR029068">
    <property type="entry name" value="Glyas_Bleomycin-R_OHBP_Dase"/>
</dbReference>
<reference evidence="2 3" key="1">
    <citation type="submission" date="2022-10" db="EMBL/GenBank/DDBJ databases">
        <title>Luteolibacter arcticus strain CCTCC AB 2014275, whole genome shotgun sequencing project.</title>
        <authorList>
            <person name="Zhao G."/>
            <person name="Shen L."/>
        </authorList>
    </citation>
    <scope>NUCLEOTIDE SEQUENCE [LARGE SCALE GENOMIC DNA]</scope>
    <source>
        <strain evidence="2 3">CCTCC AB 2014275</strain>
    </source>
</reference>
<proteinExistence type="predicted"/>
<keyword evidence="3" id="KW-1185">Reference proteome</keyword>
<sequence>MLRPTHIAETVLYVDDLDRAVGFYTVLFGSPALRRDEHFCALGIAEDQVLLLFVRGNSLQPSHVEGGVIPAHDGAGPLHVAFGIGRDDVGLWESRLEEQGIPIESRVNWPAGAVSLYFRDPDDHAVELITPGLWQMGNA</sequence>
<feature type="domain" description="VOC" evidence="1">
    <location>
        <begin position="3"/>
        <end position="131"/>
    </location>
</feature>
<dbReference type="EMBL" id="JAPDDT010000006">
    <property type="protein sequence ID" value="MCW1924019.1"/>
    <property type="molecule type" value="Genomic_DNA"/>
</dbReference>
<dbReference type="SUPFAM" id="SSF54593">
    <property type="entry name" value="Glyoxalase/Bleomycin resistance protein/Dihydroxybiphenyl dioxygenase"/>
    <property type="match status" value="1"/>
</dbReference>
<dbReference type="Gene3D" id="3.10.180.10">
    <property type="entry name" value="2,3-Dihydroxybiphenyl 1,2-Dioxygenase, domain 1"/>
    <property type="match status" value="1"/>
</dbReference>
<name>A0ABT3GKH0_9BACT</name>
<dbReference type="InterPro" id="IPR037523">
    <property type="entry name" value="VOC_core"/>
</dbReference>
<comment type="caution">
    <text evidence="2">The sequence shown here is derived from an EMBL/GenBank/DDBJ whole genome shotgun (WGS) entry which is preliminary data.</text>
</comment>
<organism evidence="2 3">
    <name type="scientific">Luteolibacter arcticus</name>
    <dbReference type="NCBI Taxonomy" id="1581411"/>
    <lineage>
        <taxon>Bacteria</taxon>
        <taxon>Pseudomonadati</taxon>
        <taxon>Verrucomicrobiota</taxon>
        <taxon>Verrucomicrobiia</taxon>
        <taxon>Verrucomicrobiales</taxon>
        <taxon>Verrucomicrobiaceae</taxon>
        <taxon>Luteolibacter</taxon>
    </lineage>
</organism>